<evidence type="ECO:0000256" key="1">
    <source>
        <dbReference type="SAM" id="Phobius"/>
    </source>
</evidence>
<keyword evidence="1" id="KW-0812">Transmembrane</keyword>
<accession>A0A285FH16</accession>
<dbReference type="AlphaFoldDB" id="A0A285FH16"/>
<evidence type="ECO:0000313" key="2">
    <source>
        <dbReference type="EMBL" id="SNY10555.1"/>
    </source>
</evidence>
<gene>
    <name evidence="2" type="ORF">SAMN06265827_10266</name>
</gene>
<keyword evidence="1" id="KW-1133">Transmembrane helix</keyword>
<evidence type="ECO:0000313" key="3">
    <source>
        <dbReference type="Proteomes" id="UP000219573"/>
    </source>
</evidence>
<feature type="transmembrane region" description="Helical" evidence="1">
    <location>
        <begin position="31"/>
        <end position="52"/>
    </location>
</feature>
<sequence length="53" mass="6202">MKLIWSLAILYVSYYTLMYARMISEKRNNKLGAFFVAILAISIVAVPLWQMMK</sequence>
<feature type="transmembrane region" description="Helical" evidence="1">
    <location>
        <begin position="6"/>
        <end position="24"/>
    </location>
</feature>
<protein>
    <submittedName>
        <fullName evidence="2">Uncharacterized protein</fullName>
    </submittedName>
</protein>
<dbReference type="Proteomes" id="UP000219573">
    <property type="component" value="Unassembled WGS sequence"/>
</dbReference>
<keyword evidence="3" id="KW-1185">Reference proteome</keyword>
<name>A0A285FH16_9FIRM</name>
<dbReference type="EMBL" id="OBDZ01000002">
    <property type="protein sequence ID" value="SNY10555.1"/>
    <property type="molecule type" value="Genomic_DNA"/>
</dbReference>
<proteinExistence type="predicted"/>
<keyword evidence="1" id="KW-0472">Membrane</keyword>
<organism evidence="2 3">
    <name type="scientific">Orenia metallireducens</name>
    <dbReference type="NCBI Taxonomy" id="1413210"/>
    <lineage>
        <taxon>Bacteria</taxon>
        <taxon>Bacillati</taxon>
        <taxon>Bacillota</taxon>
        <taxon>Clostridia</taxon>
        <taxon>Halanaerobiales</taxon>
        <taxon>Halobacteroidaceae</taxon>
        <taxon>Orenia</taxon>
    </lineage>
</organism>
<reference evidence="3" key="1">
    <citation type="submission" date="2017-09" db="EMBL/GenBank/DDBJ databases">
        <authorList>
            <person name="Varghese N."/>
            <person name="Submissions S."/>
        </authorList>
    </citation>
    <scope>NUCLEOTIDE SEQUENCE [LARGE SCALE GENOMIC DNA]</scope>
    <source>
        <strain evidence="3">MSL47</strain>
    </source>
</reference>
<dbReference type="RefSeq" id="WP_172431794.1">
    <property type="nucleotide sequence ID" value="NZ_OBDZ01000002.1"/>
</dbReference>